<reference evidence="1" key="1">
    <citation type="journal article" date="2017" name="Nature">
        <title>The sunflower genome provides insights into oil metabolism, flowering and Asterid evolution.</title>
        <authorList>
            <person name="Badouin H."/>
            <person name="Gouzy J."/>
            <person name="Grassa C.J."/>
            <person name="Murat F."/>
            <person name="Staton S.E."/>
            <person name="Cottret L."/>
            <person name="Lelandais-Briere C."/>
            <person name="Owens G.L."/>
            <person name="Carrere S."/>
            <person name="Mayjonade B."/>
            <person name="Legrand L."/>
            <person name="Gill N."/>
            <person name="Kane N.C."/>
            <person name="Bowers J.E."/>
            <person name="Hubner S."/>
            <person name="Bellec A."/>
            <person name="Berard A."/>
            <person name="Berges H."/>
            <person name="Blanchet N."/>
            <person name="Boniface M.C."/>
            <person name="Brunel D."/>
            <person name="Catrice O."/>
            <person name="Chaidir N."/>
            <person name="Claudel C."/>
            <person name="Donnadieu C."/>
            <person name="Faraut T."/>
            <person name="Fievet G."/>
            <person name="Helmstetter N."/>
            <person name="King M."/>
            <person name="Knapp S.J."/>
            <person name="Lai Z."/>
            <person name="Le Paslier M.C."/>
            <person name="Lippi Y."/>
            <person name="Lorenzon L."/>
            <person name="Mandel J.R."/>
            <person name="Marage G."/>
            <person name="Marchand G."/>
            <person name="Marquand E."/>
            <person name="Bret-Mestries E."/>
            <person name="Morien E."/>
            <person name="Nambeesan S."/>
            <person name="Nguyen T."/>
            <person name="Pegot-Espagnet P."/>
            <person name="Pouilly N."/>
            <person name="Raftis F."/>
            <person name="Sallet E."/>
            <person name="Schiex T."/>
            <person name="Thomas J."/>
            <person name="Vandecasteele C."/>
            <person name="Vares D."/>
            <person name="Vear F."/>
            <person name="Vautrin S."/>
            <person name="Crespi M."/>
            <person name="Mangin B."/>
            <person name="Burke J.M."/>
            <person name="Salse J."/>
            <person name="Munos S."/>
            <person name="Vincourt P."/>
            <person name="Rieseberg L.H."/>
            <person name="Langlade N.B."/>
        </authorList>
    </citation>
    <scope>NUCLEOTIDE SEQUENCE</scope>
    <source>
        <tissue evidence="1">Leaves</tissue>
    </source>
</reference>
<dbReference type="Gramene" id="mRNA:HanXRQr2_Chr08g0346051">
    <property type="protein sequence ID" value="mRNA:HanXRQr2_Chr08g0346051"/>
    <property type="gene ID" value="HanXRQr2_Chr08g0346051"/>
</dbReference>
<sequence length="43" mass="5137">MKMHWHRRPLQSMMRYLKHVEITNEGLTSEEGNKRLNVLALTS</sequence>
<keyword evidence="2" id="KW-1185">Reference proteome</keyword>
<accession>A0A9K3IFE2</accession>
<evidence type="ECO:0000313" key="1">
    <source>
        <dbReference type="EMBL" id="KAF5795986.1"/>
    </source>
</evidence>
<name>A0A9K3IFE2_HELAN</name>
<organism evidence="1 2">
    <name type="scientific">Helianthus annuus</name>
    <name type="common">Common sunflower</name>
    <dbReference type="NCBI Taxonomy" id="4232"/>
    <lineage>
        <taxon>Eukaryota</taxon>
        <taxon>Viridiplantae</taxon>
        <taxon>Streptophyta</taxon>
        <taxon>Embryophyta</taxon>
        <taxon>Tracheophyta</taxon>
        <taxon>Spermatophyta</taxon>
        <taxon>Magnoliopsida</taxon>
        <taxon>eudicotyledons</taxon>
        <taxon>Gunneridae</taxon>
        <taxon>Pentapetalae</taxon>
        <taxon>asterids</taxon>
        <taxon>campanulids</taxon>
        <taxon>Asterales</taxon>
        <taxon>Asteraceae</taxon>
        <taxon>Asteroideae</taxon>
        <taxon>Heliantheae alliance</taxon>
        <taxon>Heliantheae</taxon>
        <taxon>Helianthus</taxon>
    </lineage>
</organism>
<proteinExistence type="predicted"/>
<gene>
    <name evidence="1" type="ORF">HanXRQr2_Chr08g0346051</name>
</gene>
<reference evidence="1" key="2">
    <citation type="submission" date="2020-06" db="EMBL/GenBank/DDBJ databases">
        <title>Helianthus annuus Genome sequencing and assembly Release 2.</title>
        <authorList>
            <person name="Gouzy J."/>
            <person name="Langlade N."/>
            <person name="Munos S."/>
        </authorList>
    </citation>
    <scope>NUCLEOTIDE SEQUENCE</scope>
    <source>
        <tissue evidence="1">Leaves</tissue>
    </source>
</reference>
<protein>
    <submittedName>
        <fullName evidence="1">Uncharacterized protein</fullName>
    </submittedName>
</protein>
<dbReference type="AlphaFoldDB" id="A0A9K3IFE2"/>
<dbReference type="Proteomes" id="UP000215914">
    <property type="component" value="Unassembled WGS sequence"/>
</dbReference>
<evidence type="ECO:0000313" key="2">
    <source>
        <dbReference type="Proteomes" id="UP000215914"/>
    </source>
</evidence>
<comment type="caution">
    <text evidence="1">The sequence shown here is derived from an EMBL/GenBank/DDBJ whole genome shotgun (WGS) entry which is preliminary data.</text>
</comment>
<dbReference type="EMBL" id="MNCJ02000323">
    <property type="protein sequence ID" value="KAF5795986.1"/>
    <property type="molecule type" value="Genomic_DNA"/>
</dbReference>